<sequence>MPSLTTFNFPAAFCNLEDWHISNVGVLEQYVSLPIPNPNANIHSEEEWKSISREIEEIIVDSGCGNDGKYVDLDFSQFKKLKSILVGNYSFRNAVSFQICDLDELEKVIIGENSMQSNHCEFTLKHCNVVKELVIGQGSFISGTMCLIEDNHSLKEIRMGDLLFCHQASSFQNGNMELKNLPSLTRAVFGRDVCRNCFSARFENLPELTTLQFGCCAFSFSDRNSGTLIMVGLPKLKTITTDSQEDDSNTFRHIFYCMLQVLPSVKTVDLPLAFEYLKDRTVHNSGGLGRLAMERGMP</sequence>
<dbReference type="InterPro" id="IPR032675">
    <property type="entry name" value="LRR_dom_sf"/>
</dbReference>
<protein>
    <submittedName>
        <fullName evidence="1">Uncharacterized protein</fullName>
    </submittedName>
</protein>
<reference evidence="1 2" key="1">
    <citation type="submission" date="2016-05" db="EMBL/GenBank/DDBJ databases">
        <title>Nuclear genome of Blastocystis sp. subtype 1 NandII.</title>
        <authorList>
            <person name="Gentekaki E."/>
            <person name="Curtis B."/>
            <person name="Stairs C."/>
            <person name="Eme L."/>
            <person name="Herman E."/>
            <person name="Klimes V."/>
            <person name="Arias M.C."/>
            <person name="Elias M."/>
            <person name="Hilliou F."/>
            <person name="Klute M."/>
            <person name="Malik S.-B."/>
            <person name="Pightling A."/>
            <person name="Rachubinski R."/>
            <person name="Salas D."/>
            <person name="Schlacht A."/>
            <person name="Suga H."/>
            <person name="Archibald J."/>
            <person name="Ball S.G."/>
            <person name="Clark G."/>
            <person name="Dacks J."/>
            <person name="Van Der Giezen M."/>
            <person name="Tsaousis A."/>
            <person name="Roger A."/>
        </authorList>
    </citation>
    <scope>NUCLEOTIDE SEQUENCE [LARGE SCALE GENOMIC DNA]</scope>
    <source>
        <strain evidence="2">ATCC 50177 / NandII</strain>
    </source>
</reference>
<name>A0A196SB53_BLAHN</name>
<dbReference type="EMBL" id="LXWW01000264">
    <property type="protein sequence ID" value="OAO14280.1"/>
    <property type="molecule type" value="Genomic_DNA"/>
</dbReference>
<dbReference type="AlphaFoldDB" id="A0A196SB53"/>
<comment type="caution">
    <text evidence="1">The sequence shown here is derived from an EMBL/GenBank/DDBJ whole genome shotgun (WGS) entry which is preliminary data.</text>
</comment>
<evidence type="ECO:0000313" key="1">
    <source>
        <dbReference type="EMBL" id="OAO14280.1"/>
    </source>
</evidence>
<dbReference type="Proteomes" id="UP000078348">
    <property type="component" value="Unassembled WGS sequence"/>
</dbReference>
<evidence type="ECO:0000313" key="2">
    <source>
        <dbReference type="Proteomes" id="UP000078348"/>
    </source>
</evidence>
<keyword evidence="2" id="KW-1185">Reference proteome</keyword>
<proteinExistence type="predicted"/>
<dbReference type="Gene3D" id="3.80.10.10">
    <property type="entry name" value="Ribonuclease Inhibitor"/>
    <property type="match status" value="1"/>
</dbReference>
<gene>
    <name evidence="1" type="ORF">AV274_3984</name>
</gene>
<dbReference type="SUPFAM" id="SSF52058">
    <property type="entry name" value="L domain-like"/>
    <property type="match status" value="1"/>
</dbReference>
<organism evidence="1 2">
    <name type="scientific">Blastocystis sp. subtype 1 (strain ATCC 50177 / NandII)</name>
    <dbReference type="NCBI Taxonomy" id="478820"/>
    <lineage>
        <taxon>Eukaryota</taxon>
        <taxon>Sar</taxon>
        <taxon>Stramenopiles</taxon>
        <taxon>Bigyra</taxon>
        <taxon>Opalozoa</taxon>
        <taxon>Opalinata</taxon>
        <taxon>Blastocystidae</taxon>
        <taxon>Blastocystis</taxon>
    </lineage>
</organism>
<accession>A0A196SB53</accession>